<proteinExistence type="predicted"/>
<comment type="caution">
    <text evidence="1">The sequence shown here is derived from an EMBL/GenBank/DDBJ whole genome shotgun (WGS) entry which is preliminary data.</text>
</comment>
<accession>A0AAN9K4L4</accession>
<gene>
    <name evidence="1" type="ORF">RJT34_09131</name>
</gene>
<evidence type="ECO:0000313" key="2">
    <source>
        <dbReference type="Proteomes" id="UP001359559"/>
    </source>
</evidence>
<dbReference type="AlphaFoldDB" id="A0AAN9K4L4"/>
<protein>
    <submittedName>
        <fullName evidence="1">Uncharacterized protein</fullName>
    </submittedName>
</protein>
<name>A0AAN9K4L4_CLITE</name>
<dbReference type="Proteomes" id="UP001359559">
    <property type="component" value="Unassembled WGS sequence"/>
</dbReference>
<keyword evidence="2" id="KW-1185">Reference proteome</keyword>
<evidence type="ECO:0000313" key="1">
    <source>
        <dbReference type="EMBL" id="KAK7311170.1"/>
    </source>
</evidence>
<reference evidence="1 2" key="1">
    <citation type="submission" date="2024-01" db="EMBL/GenBank/DDBJ databases">
        <title>The genomes of 5 underutilized Papilionoideae crops provide insights into root nodulation and disease resistance.</title>
        <authorList>
            <person name="Yuan L."/>
        </authorList>
    </citation>
    <scope>NUCLEOTIDE SEQUENCE [LARGE SCALE GENOMIC DNA]</scope>
    <source>
        <strain evidence="1">LY-2023</strain>
        <tissue evidence="1">Leaf</tissue>
    </source>
</reference>
<sequence>MAANVATLMVGMGTPINKGHAALSVGMLKLQQGNEVCALAAAPWRRHAQALARRCDPCVSMFPLAWGFPPKLSSRIQSTNFNPFTTSHEVVRSSIFSSSLHSKLIEENKKDTKTGVEDFGSMEEIDTKTSILLVETCEEDETCFCSNAATSVHCSRTTTYLIMIDIANEGITASDLKVFTEMLNKNLEEKEFLVLEGETEDQERNFKKGIG</sequence>
<organism evidence="1 2">
    <name type="scientific">Clitoria ternatea</name>
    <name type="common">Butterfly pea</name>
    <dbReference type="NCBI Taxonomy" id="43366"/>
    <lineage>
        <taxon>Eukaryota</taxon>
        <taxon>Viridiplantae</taxon>
        <taxon>Streptophyta</taxon>
        <taxon>Embryophyta</taxon>
        <taxon>Tracheophyta</taxon>
        <taxon>Spermatophyta</taxon>
        <taxon>Magnoliopsida</taxon>
        <taxon>eudicotyledons</taxon>
        <taxon>Gunneridae</taxon>
        <taxon>Pentapetalae</taxon>
        <taxon>rosids</taxon>
        <taxon>fabids</taxon>
        <taxon>Fabales</taxon>
        <taxon>Fabaceae</taxon>
        <taxon>Papilionoideae</taxon>
        <taxon>50 kb inversion clade</taxon>
        <taxon>NPAAA clade</taxon>
        <taxon>indigoferoid/millettioid clade</taxon>
        <taxon>Phaseoleae</taxon>
        <taxon>Clitoria</taxon>
    </lineage>
</organism>
<dbReference type="EMBL" id="JAYKXN010000002">
    <property type="protein sequence ID" value="KAK7311170.1"/>
    <property type="molecule type" value="Genomic_DNA"/>
</dbReference>